<feature type="domain" description="Lipoyl-binding" evidence="2">
    <location>
        <begin position="1"/>
        <end position="70"/>
    </location>
</feature>
<dbReference type="SUPFAM" id="SSF51230">
    <property type="entry name" value="Single hybrid motif"/>
    <property type="match status" value="1"/>
</dbReference>
<dbReference type="PROSITE" id="PS50968">
    <property type="entry name" value="BIOTINYL_LIPOYL"/>
    <property type="match status" value="1"/>
</dbReference>
<dbReference type="AlphaFoldDB" id="A0A261U9T5"/>
<dbReference type="InterPro" id="IPR011053">
    <property type="entry name" value="Single_hybrid_motif"/>
</dbReference>
<dbReference type="Pfam" id="PF00364">
    <property type="entry name" value="Biotin_lipoyl"/>
    <property type="match status" value="1"/>
</dbReference>
<name>A0A261U9T5_9BORD</name>
<dbReference type="RefSeq" id="WP_094820186.1">
    <property type="nucleotide sequence ID" value="NZ_NEVO01000005.1"/>
</dbReference>
<dbReference type="PANTHER" id="PTHR45266:SF3">
    <property type="entry name" value="OXALOACETATE DECARBOXYLASE ALPHA CHAIN"/>
    <property type="match status" value="1"/>
</dbReference>
<comment type="caution">
    <text evidence="3">The sequence shown here is derived from an EMBL/GenBank/DDBJ whole genome shotgun (WGS) entry which is preliminary data.</text>
</comment>
<gene>
    <name evidence="3" type="ORF">CAL20_07340</name>
</gene>
<sequence length="70" mass="7248">MSKLETPVAGRVLSVNVAVGARVAEGDTIATIESMKMELPVEAERAGTVAQVLIAVGDEVDEGQVLLELA</sequence>
<evidence type="ECO:0000313" key="4">
    <source>
        <dbReference type="Proteomes" id="UP000216885"/>
    </source>
</evidence>
<dbReference type="OrthoDB" id="9760256at2"/>
<dbReference type="CDD" id="cd06850">
    <property type="entry name" value="biotinyl_domain"/>
    <property type="match status" value="1"/>
</dbReference>
<reference evidence="3 4" key="1">
    <citation type="submission" date="2017-05" db="EMBL/GenBank/DDBJ databases">
        <title>Complete and WGS of Bordetella genogroups.</title>
        <authorList>
            <person name="Spilker T."/>
            <person name="LiPuma J."/>
        </authorList>
    </citation>
    <scope>NUCLEOTIDE SEQUENCE [LARGE SCALE GENOMIC DNA]</scope>
    <source>
        <strain evidence="3 4">AU9919</strain>
    </source>
</reference>
<evidence type="ECO:0000259" key="2">
    <source>
        <dbReference type="PROSITE" id="PS50968"/>
    </source>
</evidence>
<dbReference type="InterPro" id="IPR050709">
    <property type="entry name" value="Biotin_Carboxyl_Carrier/Decarb"/>
</dbReference>
<organism evidence="3 4">
    <name type="scientific">Bordetella genomosp. 4</name>
    <dbReference type="NCBI Taxonomy" id="463044"/>
    <lineage>
        <taxon>Bacteria</taxon>
        <taxon>Pseudomonadati</taxon>
        <taxon>Pseudomonadota</taxon>
        <taxon>Betaproteobacteria</taxon>
        <taxon>Burkholderiales</taxon>
        <taxon>Alcaligenaceae</taxon>
        <taxon>Bordetella</taxon>
    </lineage>
</organism>
<dbReference type="PANTHER" id="PTHR45266">
    <property type="entry name" value="OXALOACETATE DECARBOXYLASE ALPHA CHAIN"/>
    <property type="match status" value="1"/>
</dbReference>
<proteinExistence type="predicted"/>
<dbReference type="InterPro" id="IPR000089">
    <property type="entry name" value="Biotin_lipoyl"/>
</dbReference>
<keyword evidence="1" id="KW-0092">Biotin</keyword>
<dbReference type="Gene3D" id="2.40.50.100">
    <property type="match status" value="1"/>
</dbReference>
<accession>A0A261U9T5</accession>
<dbReference type="EMBL" id="NEVQ01000009">
    <property type="protein sequence ID" value="OZI58355.1"/>
    <property type="molecule type" value="Genomic_DNA"/>
</dbReference>
<evidence type="ECO:0000313" key="3">
    <source>
        <dbReference type="EMBL" id="OZI58355.1"/>
    </source>
</evidence>
<evidence type="ECO:0000256" key="1">
    <source>
        <dbReference type="ARBA" id="ARBA00023267"/>
    </source>
</evidence>
<dbReference type="Proteomes" id="UP000216885">
    <property type="component" value="Unassembled WGS sequence"/>
</dbReference>
<protein>
    <submittedName>
        <fullName evidence="3">Acetyl-CoA carboxylase biotin carboxyl carrier protein subunit</fullName>
    </submittedName>
</protein>
<keyword evidence="4" id="KW-1185">Reference proteome</keyword>